<accession>A0ABR7SHY6</accession>
<dbReference type="InterPro" id="IPR001347">
    <property type="entry name" value="SIS_dom"/>
</dbReference>
<name>A0ABR7SHY6_9ACTN</name>
<dbReference type="Pfam" id="PF13580">
    <property type="entry name" value="SIS_2"/>
    <property type="match status" value="1"/>
</dbReference>
<dbReference type="PANTHER" id="PTHR30390">
    <property type="entry name" value="SEDOHEPTULOSE 7-PHOSPHATE ISOMERASE / DNAA INITIATOR-ASSOCIATING FACTOR FOR REPLICATION INITIATION"/>
    <property type="match status" value="1"/>
</dbReference>
<evidence type="ECO:0000313" key="2">
    <source>
        <dbReference type="EMBL" id="MBC9713923.1"/>
    </source>
</evidence>
<organism evidence="2 3">
    <name type="scientific">Streptomyces polyasparticus</name>
    <dbReference type="NCBI Taxonomy" id="2767826"/>
    <lineage>
        <taxon>Bacteria</taxon>
        <taxon>Bacillati</taxon>
        <taxon>Actinomycetota</taxon>
        <taxon>Actinomycetes</taxon>
        <taxon>Kitasatosporales</taxon>
        <taxon>Streptomycetaceae</taxon>
        <taxon>Streptomyces</taxon>
    </lineage>
</organism>
<dbReference type="InterPro" id="IPR035461">
    <property type="entry name" value="GmhA/DiaA"/>
</dbReference>
<dbReference type="Proteomes" id="UP000642284">
    <property type="component" value="Unassembled WGS sequence"/>
</dbReference>
<evidence type="ECO:0000313" key="3">
    <source>
        <dbReference type="Proteomes" id="UP000642284"/>
    </source>
</evidence>
<keyword evidence="3" id="KW-1185">Reference proteome</keyword>
<dbReference type="InterPro" id="IPR046348">
    <property type="entry name" value="SIS_dom_sf"/>
</dbReference>
<dbReference type="InterPro" id="IPR050099">
    <property type="entry name" value="SIS_GmhA/DiaA_subfam"/>
</dbReference>
<gene>
    <name evidence="2" type="ORF">H9Y04_15245</name>
</gene>
<comment type="caution">
    <text evidence="2">The sequence shown here is derived from an EMBL/GenBank/DDBJ whole genome shotgun (WGS) entry which is preliminary data.</text>
</comment>
<sequence>MSDGPGAGEVPDTIRELYPFLYEGSTEPDAVPAEVMHAVRDKAAELIALRRTVVAACAGQIAACAGAMAERFAAGGRLFTFGNGGSSTDAQGLATTFLHPPPGSSVLPALSLTSDAAVVTALSNDVGFEWVFARQLAAVGRRADIAVGLTTSGGSANVLRAFEEAARQGLLTVALAGRDGGRLAGLDVLDHLFVVPSDSVHRIQEAQATVCHTLWEVTQQALGGARDMVRGEAR</sequence>
<proteinExistence type="predicted"/>
<dbReference type="PROSITE" id="PS51464">
    <property type="entry name" value="SIS"/>
    <property type="match status" value="1"/>
</dbReference>
<dbReference type="SUPFAM" id="SSF53697">
    <property type="entry name" value="SIS domain"/>
    <property type="match status" value="1"/>
</dbReference>
<dbReference type="RefSeq" id="WP_187814350.1">
    <property type="nucleotide sequence ID" value="NZ_JACTVJ010000006.1"/>
</dbReference>
<protein>
    <submittedName>
        <fullName evidence="2">SIS domain-containing protein</fullName>
    </submittedName>
</protein>
<feature type="domain" description="SIS" evidence="1">
    <location>
        <begin position="68"/>
        <end position="224"/>
    </location>
</feature>
<reference evidence="2 3" key="1">
    <citation type="submission" date="2020-08" db="EMBL/GenBank/DDBJ databases">
        <title>Genemic of Streptomyces polyaspartic.</title>
        <authorList>
            <person name="Liu W."/>
        </authorList>
    </citation>
    <scope>NUCLEOTIDE SEQUENCE [LARGE SCALE GENOMIC DNA]</scope>
    <source>
        <strain evidence="2 3">TRM66268-LWL</strain>
    </source>
</reference>
<dbReference type="Gene3D" id="3.40.50.10490">
    <property type="entry name" value="Glucose-6-phosphate isomerase like protein, domain 1"/>
    <property type="match status" value="1"/>
</dbReference>
<dbReference type="EMBL" id="JACTVJ010000006">
    <property type="protein sequence ID" value="MBC9713923.1"/>
    <property type="molecule type" value="Genomic_DNA"/>
</dbReference>
<evidence type="ECO:0000259" key="1">
    <source>
        <dbReference type="PROSITE" id="PS51464"/>
    </source>
</evidence>
<dbReference type="CDD" id="cd05006">
    <property type="entry name" value="SIS_GmhA"/>
    <property type="match status" value="1"/>
</dbReference>